<reference evidence="1" key="1">
    <citation type="submission" date="2021-02" db="EMBL/GenBank/DDBJ databases">
        <authorList>
            <person name="Nowell W R."/>
        </authorList>
    </citation>
    <scope>NUCLEOTIDE SEQUENCE</scope>
</reference>
<dbReference type="AlphaFoldDB" id="A0A815DFW7"/>
<sequence length="250" mass="29201">MIIPGFFGQHIVPRVHNMSQVDSIFIFCGNKKRHEQWAKDWPKIKGVFTDITLIREALKKTAHQCEQNAIPMSFVEPNKKLDQLDPSFMYTQILKEILLTIKFEQKHINDYINYCCDVFSDNKKQIENIKRLEDQYHNKTPIYWYTCDIFLCPMLNRALRLVNGNIITRMGFFISNLHRQIEQLHQEQYVGTTAANSFTVYRGQGLSTEDFEQMKKTKDGLISFNNFLSTSKDRNISLGFAQGAMTNPDQ</sequence>
<dbReference type="Proteomes" id="UP000663860">
    <property type="component" value="Unassembled WGS sequence"/>
</dbReference>
<evidence type="ECO:0000313" key="1">
    <source>
        <dbReference type="EMBL" id="CAF1301109.1"/>
    </source>
</evidence>
<proteinExistence type="predicted"/>
<comment type="caution">
    <text evidence="1">The sequence shown here is derived from an EMBL/GenBank/DDBJ whole genome shotgun (WGS) entry which is preliminary data.</text>
</comment>
<dbReference type="SUPFAM" id="SSF56399">
    <property type="entry name" value="ADP-ribosylation"/>
    <property type="match status" value="1"/>
</dbReference>
<feature type="non-terminal residue" evidence="1">
    <location>
        <position position="250"/>
    </location>
</feature>
<gene>
    <name evidence="1" type="ORF">IZO911_LOCUS34064</name>
</gene>
<organism evidence="1 2">
    <name type="scientific">Adineta steineri</name>
    <dbReference type="NCBI Taxonomy" id="433720"/>
    <lineage>
        <taxon>Eukaryota</taxon>
        <taxon>Metazoa</taxon>
        <taxon>Spiralia</taxon>
        <taxon>Gnathifera</taxon>
        <taxon>Rotifera</taxon>
        <taxon>Eurotatoria</taxon>
        <taxon>Bdelloidea</taxon>
        <taxon>Adinetida</taxon>
        <taxon>Adinetidae</taxon>
        <taxon>Adineta</taxon>
    </lineage>
</organism>
<dbReference type="Gene3D" id="3.90.176.10">
    <property type="entry name" value="Toxin ADP-ribosyltransferase, Chain A, domain 1"/>
    <property type="match status" value="1"/>
</dbReference>
<protein>
    <submittedName>
        <fullName evidence="1">Uncharacterized protein</fullName>
    </submittedName>
</protein>
<accession>A0A815DFW7</accession>
<dbReference type="EMBL" id="CAJNOE010000654">
    <property type="protein sequence ID" value="CAF1301109.1"/>
    <property type="molecule type" value="Genomic_DNA"/>
</dbReference>
<name>A0A815DFW7_9BILA</name>
<evidence type="ECO:0000313" key="2">
    <source>
        <dbReference type="Proteomes" id="UP000663860"/>
    </source>
</evidence>